<evidence type="ECO:0000256" key="1">
    <source>
        <dbReference type="SAM" id="SignalP"/>
    </source>
</evidence>
<protein>
    <recommendedName>
        <fullName evidence="4">Entericidin</fullName>
    </recommendedName>
</protein>
<keyword evidence="1" id="KW-0732">Signal</keyword>
<gene>
    <name evidence="2" type="ORF">FHR23_000811</name>
</gene>
<keyword evidence="3" id="KW-1185">Reference proteome</keyword>
<feature type="chain" id="PRO_5032577844" description="Entericidin" evidence="1">
    <location>
        <begin position="25"/>
        <end position="83"/>
    </location>
</feature>
<evidence type="ECO:0000313" key="3">
    <source>
        <dbReference type="Proteomes" id="UP000554342"/>
    </source>
</evidence>
<accession>A0A840YWI4</accession>
<feature type="signal peptide" evidence="1">
    <location>
        <begin position="1"/>
        <end position="24"/>
    </location>
</feature>
<evidence type="ECO:0008006" key="4">
    <source>
        <dbReference type="Google" id="ProtNLM"/>
    </source>
</evidence>
<sequence>MRKGLILPVMLVGALALTACSKSAKDESAAAGNTVVGDANSTMSNAVDDLDAASNQAFGAAQNMMDNTADAMDNATDTDSDPE</sequence>
<name>A0A840YWI4_9SPHN</name>
<dbReference type="PROSITE" id="PS51257">
    <property type="entry name" value="PROKAR_LIPOPROTEIN"/>
    <property type="match status" value="1"/>
</dbReference>
<proteinExistence type="predicted"/>
<evidence type="ECO:0000313" key="2">
    <source>
        <dbReference type="EMBL" id="MBB5717904.1"/>
    </source>
</evidence>
<comment type="caution">
    <text evidence="2">The sequence shown here is derived from an EMBL/GenBank/DDBJ whole genome shotgun (WGS) entry which is preliminary data.</text>
</comment>
<reference evidence="2 3" key="1">
    <citation type="submission" date="2020-08" db="EMBL/GenBank/DDBJ databases">
        <title>Genomic Encyclopedia of Type Strains, Phase IV (KMG-IV): sequencing the most valuable type-strain genomes for metagenomic binning, comparative biology and taxonomic classification.</title>
        <authorList>
            <person name="Goeker M."/>
        </authorList>
    </citation>
    <scope>NUCLEOTIDE SEQUENCE [LARGE SCALE GENOMIC DNA]</scope>
    <source>
        <strain evidence="2 3">DSM 27203</strain>
    </source>
</reference>
<dbReference type="Proteomes" id="UP000554342">
    <property type="component" value="Unassembled WGS sequence"/>
</dbReference>
<dbReference type="EMBL" id="JACIJI010000001">
    <property type="protein sequence ID" value="MBB5717904.1"/>
    <property type="molecule type" value="Genomic_DNA"/>
</dbReference>
<dbReference type="RefSeq" id="WP_184001612.1">
    <property type="nucleotide sequence ID" value="NZ_BAABIF010000004.1"/>
</dbReference>
<organism evidence="2 3">
    <name type="scientific">Stakelama sediminis</name>
    <dbReference type="NCBI Taxonomy" id="463200"/>
    <lineage>
        <taxon>Bacteria</taxon>
        <taxon>Pseudomonadati</taxon>
        <taxon>Pseudomonadota</taxon>
        <taxon>Alphaproteobacteria</taxon>
        <taxon>Sphingomonadales</taxon>
        <taxon>Sphingomonadaceae</taxon>
        <taxon>Stakelama</taxon>
    </lineage>
</organism>
<dbReference type="AlphaFoldDB" id="A0A840YWI4"/>